<dbReference type="Pfam" id="PF07654">
    <property type="entry name" value="C1-set"/>
    <property type="match status" value="3"/>
</dbReference>
<evidence type="ECO:0000256" key="1">
    <source>
        <dbReference type="ARBA" id="ARBA00023319"/>
    </source>
</evidence>
<evidence type="ECO:0000256" key="2">
    <source>
        <dbReference type="SAM" id="Phobius"/>
    </source>
</evidence>
<keyword evidence="1" id="KW-0393">Immunoglobulin domain</keyword>
<dbReference type="SMART" id="SM00407">
    <property type="entry name" value="IGc1"/>
    <property type="match status" value="3"/>
</dbReference>
<dbReference type="FunFam" id="2.60.40.10:FF:000463">
    <property type="entry name" value="Immunoglobulin heavy constant gamma 1"/>
    <property type="match status" value="1"/>
</dbReference>
<feature type="domain" description="Ig-like" evidence="3">
    <location>
        <begin position="114"/>
        <end position="209"/>
    </location>
</feature>
<keyword evidence="2" id="KW-0812">Transmembrane</keyword>
<dbReference type="CDD" id="cd05768">
    <property type="entry name" value="IgC1_CH3_IgAGD_CH4_IgAEM"/>
    <property type="match status" value="1"/>
</dbReference>
<dbReference type="SUPFAM" id="SSF48726">
    <property type="entry name" value="Immunoglobulin"/>
    <property type="match status" value="4"/>
</dbReference>
<dbReference type="PANTHER" id="PTHR23411">
    <property type="entry name" value="TAPASIN"/>
    <property type="match status" value="1"/>
</dbReference>
<accession>R7VPN1</accession>
<dbReference type="AlphaFoldDB" id="R7VPN1"/>
<gene>
    <name evidence="4" type="ORF">A306_11073</name>
</gene>
<reference evidence="4" key="1">
    <citation type="journal article" date="2013" name="Science">
        <title>Genomic diversity and evolution of the head crest in the rock pigeon.</title>
        <authorList>
            <person name="Shapiro M.D."/>
            <person name="Kronenberg Z."/>
            <person name="Li C."/>
            <person name="Domyan E.T."/>
            <person name="Pan H."/>
            <person name="Campbell M."/>
            <person name="Tan H."/>
            <person name="Huff C.D."/>
            <person name="Hu H."/>
            <person name="Vickrey A.I."/>
            <person name="Nielsen S.C."/>
            <person name="Stringham S.A."/>
            <person name="Hu H."/>
            <person name="Willerslev E."/>
            <person name="Gilbert M.T."/>
            <person name="Yandell M."/>
            <person name="Zhang G."/>
            <person name="Wang J."/>
        </authorList>
    </citation>
    <scope>NUCLEOTIDE SEQUENCE [LARGE SCALE GENOMIC DNA]</scope>
    <source>
        <tissue evidence="4">Blood</tissue>
    </source>
</reference>
<dbReference type="PROSITE" id="PS50835">
    <property type="entry name" value="IG_LIKE"/>
    <property type="match status" value="4"/>
</dbReference>
<dbReference type="InterPro" id="IPR007110">
    <property type="entry name" value="Ig-like_dom"/>
</dbReference>
<dbReference type="FunFam" id="2.60.40.10:FF:000998">
    <property type="entry name" value="Immunoglobulin heavy constant epsilon"/>
    <property type="match status" value="1"/>
</dbReference>
<feature type="transmembrane region" description="Helical" evidence="2">
    <location>
        <begin position="445"/>
        <end position="469"/>
    </location>
</feature>
<feature type="domain" description="Ig-like" evidence="3">
    <location>
        <begin position="5"/>
        <end position="99"/>
    </location>
</feature>
<proteinExistence type="predicted"/>
<feature type="domain" description="Ig-like" evidence="3">
    <location>
        <begin position="329"/>
        <end position="427"/>
    </location>
</feature>
<evidence type="ECO:0000313" key="4">
    <source>
        <dbReference type="EMBL" id="EMC81140.1"/>
    </source>
</evidence>
<dbReference type="InterPro" id="IPR050380">
    <property type="entry name" value="Immune_Resp_Modulators"/>
</dbReference>
<feature type="domain" description="Ig-like" evidence="3">
    <location>
        <begin position="229"/>
        <end position="319"/>
    </location>
</feature>
<evidence type="ECO:0000259" key="3">
    <source>
        <dbReference type="PROSITE" id="PS50835"/>
    </source>
</evidence>
<dbReference type="EMBL" id="KB375780">
    <property type="protein sequence ID" value="EMC81140.1"/>
    <property type="molecule type" value="Genomic_DNA"/>
</dbReference>
<dbReference type="Gene3D" id="2.60.40.10">
    <property type="entry name" value="Immunoglobulins"/>
    <property type="match status" value="4"/>
</dbReference>
<sequence>SSRAPSLLPLSPCSSLSPTQYSVACLALDFIPDAVTFAWSSNVTGAVTTGVTNHRSVAVTRGVTGAVSHLVRPLLEGKAQQPFVCTARHPTGTRSVQVTNHGPAPPSPTIPSVPIVTLYPPSREDFQGPFRNATLLCQIWGHRVPPATIRWLRDGTTLVTGVTTDPSVASGGAYVTTSRAGVTEAEWDAGSVYTCQVGDELRNTSKGIECGYEPPNPAGDDIIVRAVPPRFTDIFTDQSAKLTCRVLNLPSVQGLSISWLKETGDQLETKVSNQVLQPNGLLTVEGVATVCADEWDAGNVYTCNVTHPELVFPTQVTLQKTPAHDARAPSLYVLPPPPEQVSLRESVTVTCLVTDFNPPDVLVRWLRNGEPMDPAHYVTFPPVLANRGAPGGAYVTYSALRVTSEEWGAGNVFTCLVGHERLPLRLAQTLLDDVTEAEQDDLHELWATASTFIVLFILSLFYSATVTLIKV</sequence>
<keyword evidence="2" id="KW-0472">Membrane</keyword>
<dbReference type="InterPro" id="IPR013783">
    <property type="entry name" value="Ig-like_fold"/>
</dbReference>
<dbReference type="InterPro" id="IPR036179">
    <property type="entry name" value="Ig-like_dom_sf"/>
</dbReference>
<feature type="non-terminal residue" evidence="4">
    <location>
        <position position="1"/>
    </location>
</feature>
<dbReference type="InterPro" id="IPR003006">
    <property type="entry name" value="Ig/MHC_CS"/>
</dbReference>
<dbReference type="InterPro" id="IPR003597">
    <property type="entry name" value="Ig_C1-set"/>
</dbReference>
<name>R7VPN1_COLLI</name>
<organism evidence="4">
    <name type="scientific">Columba livia</name>
    <name type="common">Rock dove</name>
    <dbReference type="NCBI Taxonomy" id="8932"/>
    <lineage>
        <taxon>Eukaryota</taxon>
        <taxon>Metazoa</taxon>
        <taxon>Chordata</taxon>
        <taxon>Craniata</taxon>
        <taxon>Vertebrata</taxon>
        <taxon>Euteleostomi</taxon>
        <taxon>Archelosauria</taxon>
        <taxon>Archosauria</taxon>
        <taxon>Dinosauria</taxon>
        <taxon>Saurischia</taxon>
        <taxon>Theropoda</taxon>
        <taxon>Coelurosauria</taxon>
        <taxon>Aves</taxon>
        <taxon>Neognathae</taxon>
        <taxon>Neoaves</taxon>
        <taxon>Columbimorphae</taxon>
        <taxon>Columbiformes</taxon>
        <taxon>Columbidae</taxon>
        <taxon>Columba</taxon>
    </lineage>
</organism>
<dbReference type="PROSITE" id="PS00290">
    <property type="entry name" value="IG_MHC"/>
    <property type="match status" value="2"/>
</dbReference>
<protein>
    <submittedName>
        <fullName evidence="4">Ig mu chain C region</fullName>
    </submittedName>
</protein>
<keyword evidence="2" id="KW-1133">Transmembrane helix</keyword>
<feature type="non-terminal residue" evidence="4">
    <location>
        <position position="471"/>
    </location>
</feature>